<evidence type="ECO:0000313" key="1">
    <source>
        <dbReference type="EMBL" id="KKM81551.1"/>
    </source>
</evidence>
<accession>A0A0F9L373</accession>
<dbReference type="AlphaFoldDB" id="A0A0F9L373"/>
<reference evidence="1" key="1">
    <citation type="journal article" date="2015" name="Nature">
        <title>Complex archaea that bridge the gap between prokaryotes and eukaryotes.</title>
        <authorList>
            <person name="Spang A."/>
            <person name="Saw J.H."/>
            <person name="Jorgensen S.L."/>
            <person name="Zaremba-Niedzwiedzka K."/>
            <person name="Martijn J."/>
            <person name="Lind A.E."/>
            <person name="van Eijk R."/>
            <person name="Schleper C."/>
            <person name="Guy L."/>
            <person name="Ettema T.J."/>
        </authorList>
    </citation>
    <scope>NUCLEOTIDE SEQUENCE</scope>
</reference>
<proteinExistence type="predicted"/>
<protein>
    <submittedName>
        <fullName evidence="1">Uncharacterized protein</fullName>
    </submittedName>
</protein>
<organism evidence="1">
    <name type="scientific">marine sediment metagenome</name>
    <dbReference type="NCBI Taxonomy" id="412755"/>
    <lineage>
        <taxon>unclassified sequences</taxon>
        <taxon>metagenomes</taxon>
        <taxon>ecological metagenomes</taxon>
    </lineage>
</organism>
<comment type="caution">
    <text evidence="1">The sequence shown here is derived from an EMBL/GenBank/DDBJ whole genome shotgun (WGS) entry which is preliminary data.</text>
</comment>
<gene>
    <name evidence="1" type="ORF">LCGC14_1328540</name>
</gene>
<name>A0A0F9L373_9ZZZZ</name>
<sequence>MDKLEVRVNGEVKLEKELTHIKGQEAVETIKMILDYGELHKGSKIGMLKGLQGLR</sequence>
<dbReference type="EMBL" id="LAZR01008003">
    <property type="protein sequence ID" value="KKM81551.1"/>
    <property type="molecule type" value="Genomic_DNA"/>
</dbReference>